<gene>
    <name evidence="2" type="ORF">JKP88DRAFT_260916</name>
</gene>
<name>A0A836CNM4_9STRA</name>
<evidence type="ECO:0000313" key="3">
    <source>
        <dbReference type="Proteomes" id="UP000664859"/>
    </source>
</evidence>
<comment type="caution">
    <text evidence="2">The sequence shown here is derived from an EMBL/GenBank/DDBJ whole genome shotgun (WGS) entry which is preliminary data.</text>
</comment>
<reference evidence="2" key="1">
    <citation type="submission" date="2021-02" db="EMBL/GenBank/DDBJ databases">
        <title>First Annotated Genome of the Yellow-green Alga Tribonema minus.</title>
        <authorList>
            <person name="Mahan K.M."/>
        </authorList>
    </citation>
    <scope>NUCLEOTIDE SEQUENCE</scope>
    <source>
        <strain evidence="2">UTEX B ZZ1240</strain>
    </source>
</reference>
<dbReference type="Proteomes" id="UP000664859">
    <property type="component" value="Unassembled WGS sequence"/>
</dbReference>
<accession>A0A836CNM4</accession>
<keyword evidence="3" id="KW-1185">Reference proteome</keyword>
<organism evidence="2 3">
    <name type="scientific">Tribonema minus</name>
    <dbReference type="NCBI Taxonomy" id="303371"/>
    <lineage>
        <taxon>Eukaryota</taxon>
        <taxon>Sar</taxon>
        <taxon>Stramenopiles</taxon>
        <taxon>Ochrophyta</taxon>
        <taxon>PX clade</taxon>
        <taxon>Xanthophyceae</taxon>
        <taxon>Tribonematales</taxon>
        <taxon>Tribonemataceae</taxon>
        <taxon>Tribonema</taxon>
    </lineage>
</organism>
<evidence type="ECO:0000256" key="1">
    <source>
        <dbReference type="SAM" id="SignalP"/>
    </source>
</evidence>
<evidence type="ECO:0000313" key="2">
    <source>
        <dbReference type="EMBL" id="KAG5193107.1"/>
    </source>
</evidence>
<dbReference type="AlphaFoldDB" id="A0A836CNM4"/>
<feature type="signal peptide" evidence="1">
    <location>
        <begin position="1"/>
        <end position="25"/>
    </location>
</feature>
<sequence>MKAKAWLMLAVSGLASLELLDRAAADINGVAASQGGGDDSAKRALGFGGPVPRVGGVYHNIHNGLTYAGGYLGYGFTGPGGYPDYSTSFSGGFGLSRIAGQISSMYQSFLDVLLTQGVREAITSLIGPKQWFYYAAVCRAFRRAHIGSWGSQSHLTSFEAGCASPGRLQLLLESQEWSPADLEALSEVVGKAGCKATMRFAATHLDAVRVYYGAAAAGRFHLLEDVLPDRQGLELAIALGQIEDYNASDGLTAWAARWYEGAAHGIAGITHLGMYESAVRWCQADEESKDVMFNNWLRTQSSEVAKRLWHWIVDTRREYTAYECFMSGVDVNRVDVLDYTLSKRGRCTCMDRMHDEEILETILMAVGEDGFVAGAWWVFHNDMTPWDDSSCAALREFVGNHVASTYLAWLAEHRPRSMEYRMLAAGMVMPGGRVESAIKHFGPIAVGLHIE</sequence>
<feature type="chain" id="PRO_5032451885" evidence="1">
    <location>
        <begin position="26"/>
        <end position="451"/>
    </location>
</feature>
<protein>
    <submittedName>
        <fullName evidence="2">Uncharacterized protein</fullName>
    </submittedName>
</protein>
<dbReference type="EMBL" id="JAFCMP010000001">
    <property type="protein sequence ID" value="KAG5193107.1"/>
    <property type="molecule type" value="Genomic_DNA"/>
</dbReference>
<keyword evidence="1" id="KW-0732">Signal</keyword>
<proteinExistence type="predicted"/>